<dbReference type="Gene3D" id="3.40.50.300">
    <property type="entry name" value="P-loop containing nucleotide triphosphate hydrolases"/>
    <property type="match status" value="2"/>
</dbReference>
<sequence>MTPDLDTLDLDTPDFDTPDLDTLAEQIIRAAEGASRYLVALAGPPGAGKSYRSAQLCAAINQRLPGQAGLVPMDGYHFDNAVLGEQQLPLKGAPHTFDVEGLRCDLERIRQARHPVAVPVFDRPLDLARAGGRLIALEQRIVIVEGNYLLLDRSPWRELRPLFDWTLFLEVDDAVLVERLIDRWLEMGQDRAGALARTHHKDMLNAQLVKNCCLPPDQRWR</sequence>
<gene>
    <name evidence="1" type="ORF">DQ400_13870</name>
</gene>
<keyword evidence="1" id="KW-0418">Kinase</keyword>
<dbReference type="InterPro" id="IPR027417">
    <property type="entry name" value="P-loop_NTPase"/>
</dbReference>
<accession>A0A365TNN7</accession>
<reference evidence="2" key="1">
    <citation type="submission" date="2018-06" db="EMBL/GenBank/DDBJ databases">
        <title>Whole genome sequencing of four bacterial strains from South Shetland trench revealing bio-synthetic gene clusters.</title>
        <authorList>
            <person name="Abdel-Mageed W.M."/>
            <person name="Lehri B."/>
            <person name="Jarmusch S."/>
            <person name="Miranda K."/>
            <person name="Goodfellow M."/>
            <person name="Jaspars M."/>
            <person name="Karlyshev A.V."/>
        </authorList>
    </citation>
    <scope>NUCLEOTIDE SEQUENCE [LARGE SCALE GENOMIC DNA]</scope>
    <source>
        <strain evidence="2">SST4</strain>
    </source>
</reference>
<dbReference type="OrthoDB" id="1550976at2"/>
<proteinExistence type="predicted"/>
<dbReference type="SUPFAM" id="SSF52540">
    <property type="entry name" value="P-loop containing nucleoside triphosphate hydrolases"/>
    <property type="match status" value="1"/>
</dbReference>
<dbReference type="NCBIfam" id="NF006746">
    <property type="entry name" value="PRK09270.1-5"/>
    <property type="match status" value="1"/>
</dbReference>
<name>A0A365TNN7_9GAMM</name>
<dbReference type="PANTHER" id="PTHR10285">
    <property type="entry name" value="URIDINE KINASE"/>
    <property type="match status" value="1"/>
</dbReference>
<dbReference type="Proteomes" id="UP000252204">
    <property type="component" value="Unassembled WGS sequence"/>
</dbReference>
<evidence type="ECO:0000313" key="2">
    <source>
        <dbReference type="Proteomes" id="UP000252204"/>
    </source>
</evidence>
<dbReference type="AlphaFoldDB" id="A0A365TNN7"/>
<organism evidence="1 2">
    <name type="scientific">Vreelandella sulfidaeris</name>
    <dbReference type="NCBI Taxonomy" id="115553"/>
    <lineage>
        <taxon>Bacteria</taxon>
        <taxon>Pseudomonadati</taxon>
        <taxon>Pseudomonadota</taxon>
        <taxon>Gammaproteobacteria</taxon>
        <taxon>Oceanospirillales</taxon>
        <taxon>Halomonadaceae</taxon>
        <taxon>Vreelandella</taxon>
    </lineage>
</organism>
<comment type="caution">
    <text evidence="1">The sequence shown here is derived from an EMBL/GenBank/DDBJ whole genome shotgun (WGS) entry which is preliminary data.</text>
</comment>
<dbReference type="EMBL" id="QNTU01000009">
    <property type="protein sequence ID" value="RBI66464.1"/>
    <property type="molecule type" value="Genomic_DNA"/>
</dbReference>
<dbReference type="RefSeq" id="WP_113270340.1">
    <property type="nucleotide sequence ID" value="NZ_QNTU01000009.1"/>
</dbReference>
<keyword evidence="1" id="KW-0808">Transferase</keyword>
<dbReference type="GO" id="GO:0016301">
    <property type="term" value="F:kinase activity"/>
    <property type="evidence" value="ECO:0007669"/>
    <property type="project" value="UniProtKB-KW"/>
</dbReference>
<evidence type="ECO:0000313" key="1">
    <source>
        <dbReference type="EMBL" id="RBI66464.1"/>
    </source>
</evidence>
<keyword evidence="2" id="KW-1185">Reference proteome</keyword>
<protein>
    <submittedName>
        <fullName evidence="1">Nucleoside/nucleotide kinase family protein</fullName>
    </submittedName>
</protein>